<reference evidence="7 8" key="2">
    <citation type="journal article" date="2010" name="PLoS ONE">
        <title>Complete genome sequence of the multiresistant taxonomic outlier Pseudomonas aeruginosa PA7.</title>
        <authorList>
            <person name="Roy P.H."/>
            <person name="Tetu S.G."/>
            <person name="Larouche A."/>
            <person name="Elbourne L."/>
            <person name="Tremblay S."/>
            <person name="Ren Q."/>
            <person name="Dodson R."/>
            <person name="Harkins D."/>
            <person name="Shay R."/>
            <person name="Watkins K."/>
            <person name="Mahamoud Y."/>
            <person name="Paulsen I.T."/>
        </authorList>
    </citation>
    <scope>NUCLEOTIDE SEQUENCE [LARGE SCALE GENOMIC DNA]</scope>
    <source>
        <strain evidence="7 8">PA7</strain>
    </source>
</reference>
<evidence type="ECO:0000256" key="4">
    <source>
        <dbReference type="ARBA" id="ARBA00022777"/>
    </source>
</evidence>
<feature type="domain" description="Carbohydrate kinase PfkB" evidence="6">
    <location>
        <begin position="25"/>
        <end position="295"/>
    </location>
</feature>
<evidence type="ECO:0000313" key="8">
    <source>
        <dbReference type="Proteomes" id="UP000001582"/>
    </source>
</evidence>
<evidence type="ECO:0000256" key="1">
    <source>
        <dbReference type="ARBA" id="ARBA00010688"/>
    </source>
</evidence>
<evidence type="ECO:0000256" key="3">
    <source>
        <dbReference type="ARBA" id="ARBA00022741"/>
    </source>
</evidence>
<reference evidence="7 8" key="1">
    <citation type="submission" date="2007-06" db="EMBL/GenBank/DDBJ databases">
        <authorList>
            <person name="Dodson R.J."/>
            <person name="Harkins D."/>
            <person name="Paulsen I.T."/>
        </authorList>
    </citation>
    <scope>NUCLEOTIDE SEQUENCE [LARGE SCALE GENOMIC DNA]</scope>
    <source>
        <strain evidence="7 8">PA7</strain>
    </source>
</reference>
<protein>
    <submittedName>
        <fullName evidence="7">Carbohydrate kinase</fullName>
    </submittedName>
</protein>
<keyword evidence="4 7" id="KW-0418">Kinase</keyword>
<dbReference type="InterPro" id="IPR011611">
    <property type="entry name" value="PfkB_dom"/>
</dbReference>
<keyword evidence="5" id="KW-0067">ATP-binding</keyword>
<dbReference type="PANTHER" id="PTHR43085:SF1">
    <property type="entry name" value="PSEUDOURIDINE KINASE-RELATED"/>
    <property type="match status" value="1"/>
</dbReference>
<dbReference type="EMBL" id="CP000744">
    <property type="protein sequence ID" value="ABR85077.2"/>
    <property type="molecule type" value="Genomic_DNA"/>
</dbReference>
<dbReference type="InterPro" id="IPR029056">
    <property type="entry name" value="Ribokinase-like"/>
</dbReference>
<dbReference type="AlphaFoldDB" id="A6V5S4"/>
<keyword evidence="2" id="KW-0808">Transferase</keyword>
<dbReference type="Proteomes" id="UP000001582">
    <property type="component" value="Chromosome"/>
</dbReference>
<proteinExistence type="inferred from homology"/>
<sequence>MWQQNRIVGTGLFALDVILGADSRRLGSALGGSTGNVLSILGALGWTATPVASFGQDIAGERLCNELQSIGADLRFVDRSSAQRTNVIYQHQLPTSRNGSATHRFSFACPCCGEKHHPVVEFDGSIVSKALEGQAQTDVFYLDRPTRAGYELAKSYHESGALVVFEPSSAGDDPELFEAILHHAHIVKYADERFKALSCDMPSSVLAEIQTLGASGLRFRSAATGRAWRQLSAFAVPQVEDTSGAGDWCTAGLVYALLQRCSRTWHDLRELELEHALAFGQALSSLNCLTRGARGLLKILTPAEILSLAWELCADRANQQGLLGAKQFGKLTQQKAQTLTLEGHDAPQVCCSAKS</sequence>
<dbReference type="RefSeq" id="WP_071535374.1">
    <property type="nucleotide sequence ID" value="NC_009656.1"/>
</dbReference>
<comment type="similarity">
    <text evidence="1">Belongs to the carbohydrate kinase PfkB family.</text>
</comment>
<dbReference type="InterPro" id="IPR050306">
    <property type="entry name" value="PfkB_Carbo_kinase"/>
</dbReference>
<name>A6V5S4_PSEP7</name>
<dbReference type="Gene3D" id="3.40.1190.20">
    <property type="match status" value="1"/>
</dbReference>
<dbReference type="GO" id="GO:0005524">
    <property type="term" value="F:ATP binding"/>
    <property type="evidence" value="ECO:0007669"/>
    <property type="project" value="UniProtKB-KW"/>
</dbReference>
<dbReference type="GO" id="GO:0016301">
    <property type="term" value="F:kinase activity"/>
    <property type="evidence" value="ECO:0007669"/>
    <property type="project" value="UniProtKB-KW"/>
</dbReference>
<evidence type="ECO:0000313" key="7">
    <source>
        <dbReference type="EMBL" id="ABR85077.2"/>
    </source>
</evidence>
<evidence type="ECO:0000256" key="5">
    <source>
        <dbReference type="ARBA" id="ARBA00022840"/>
    </source>
</evidence>
<dbReference type="PANTHER" id="PTHR43085">
    <property type="entry name" value="HEXOKINASE FAMILY MEMBER"/>
    <property type="match status" value="1"/>
</dbReference>
<dbReference type="SUPFAM" id="SSF53613">
    <property type="entry name" value="Ribokinase-like"/>
    <property type="match status" value="1"/>
</dbReference>
<accession>A6V5S4</accession>
<evidence type="ECO:0000259" key="6">
    <source>
        <dbReference type="Pfam" id="PF00294"/>
    </source>
</evidence>
<organism evidence="7 8">
    <name type="scientific">Pseudomonas paraeruginosa (strain DSM 24068 / PA7)</name>
    <name type="common">Pseudomonas aeruginosa (strain PA7)</name>
    <dbReference type="NCBI Taxonomy" id="381754"/>
    <lineage>
        <taxon>Bacteria</taxon>
        <taxon>Pseudomonadati</taxon>
        <taxon>Pseudomonadota</taxon>
        <taxon>Gammaproteobacteria</taxon>
        <taxon>Pseudomonadales</taxon>
        <taxon>Pseudomonadaceae</taxon>
        <taxon>Pseudomonas</taxon>
        <taxon>Pseudomonas paraeruginosa</taxon>
    </lineage>
</organism>
<evidence type="ECO:0000256" key="2">
    <source>
        <dbReference type="ARBA" id="ARBA00022679"/>
    </source>
</evidence>
<keyword evidence="3" id="KW-0547">Nucleotide-binding</keyword>
<gene>
    <name evidence="7" type="ordered locus">PSPA7_3049</name>
</gene>
<dbReference type="HOGENOM" id="CLU_2938091_0_0_6"/>
<dbReference type="Pfam" id="PF00294">
    <property type="entry name" value="PfkB"/>
    <property type="match status" value="1"/>
</dbReference>
<dbReference type="PROSITE" id="PS00584">
    <property type="entry name" value="PFKB_KINASES_2"/>
    <property type="match status" value="1"/>
</dbReference>
<dbReference type="InterPro" id="IPR002173">
    <property type="entry name" value="Carboh/pur_kinase_PfkB_CS"/>
</dbReference>
<dbReference type="KEGG" id="pap:PSPA7_3049"/>